<keyword evidence="1" id="KW-0378">Hydrolase</keyword>
<evidence type="ECO:0000256" key="2">
    <source>
        <dbReference type="SAM" id="SignalP"/>
    </source>
</evidence>
<dbReference type="Pfam" id="PF03577">
    <property type="entry name" value="Peptidase_C69"/>
    <property type="match status" value="1"/>
</dbReference>
<comment type="catalytic activity">
    <reaction evidence="1">
        <text>an L-aminoacyl-L-amino acid + H2O = 2 an L-alpha-amino acid</text>
        <dbReference type="Rhea" id="RHEA:48940"/>
        <dbReference type="ChEBI" id="CHEBI:15377"/>
        <dbReference type="ChEBI" id="CHEBI:59869"/>
        <dbReference type="ChEBI" id="CHEBI:77460"/>
    </reaction>
</comment>
<accession>A0A9D1IIK3</accession>
<proteinExistence type="inferred from homology"/>
<feature type="chain" id="PRO_5039467449" description="Dipeptidase" evidence="2">
    <location>
        <begin position="26"/>
        <end position="599"/>
    </location>
</feature>
<gene>
    <name evidence="3" type="ORF">IAC56_03525</name>
</gene>
<comment type="caution">
    <text evidence="3">The sequence shown here is derived from an EMBL/GenBank/DDBJ whole genome shotgun (WGS) entry which is preliminary data.</text>
</comment>
<evidence type="ECO:0000313" key="3">
    <source>
        <dbReference type="EMBL" id="HIU37326.1"/>
    </source>
</evidence>
<dbReference type="PANTHER" id="PTHR12994">
    <property type="entry name" value="SECERNIN"/>
    <property type="match status" value="1"/>
</dbReference>
<sequence>MNLRASLITCAISGAFLSLPFAAQACSTVIVGKAVSETGKILVGHNEDNGGRIMNAQYWVPPAKHKAGEMITYEPTAAKIPQVRETLGFYWSQTLSTKGQSFSDGFVNEAGVVIVSNNCSMIFEKDQKLTNGGIGYGIRRLLAERAHSAREAIDIAADLLAKYGYNAEGRTYTIADAKEAWQIAIHKGNMWIARKIQDNEVVYIPNNFMLGAVDVTDTENVVVSPGLIERLIKTGHYKPAKAGDYSDFNFREAVQPLAKRTAEYNFRRNQIAWEYITGEKITDADQFPYSVVADRKFSIEDVENIIRAHEEEIGDDDGWYHHLSFGPCRTATHEGVVFDIAAEPELIASYRALARPCETPFIPSYPLARPAENQSFMSAATATKEHFHAQASRFDYHPEYASITFVNNSNVIDYQRDDFKDNQKLIKSLEEKWAEEKARIEAQARAALSVSKDHALAILHRYNVAKLTEAQGAIQAHLDEIAPHKIVILADSIDPKSSSTVKIVLLSDEDLDATKIDREKTFAGISRASHDKALMSDLAKPVGYEAVDLNQDGKKDMVMTFVQKDLAKFMVPGAVYDTYLYTRDGGDRLTAFDTVKVKK</sequence>
<dbReference type="Proteomes" id="UP000824083">
    <property type="component" value="Unassembled WGS sequence"/>
</dbReference>
<dbReference type="GO" id="GO:0016805">
    <property type="term" value="F:dipeptidase activity"/>
    <property type="evidence" value="ECO:0007669"/>
    <property type="project" value="UniProtKB-KW"/>
</dbReference>
<dbReference type="GO" id="GO:0006508">
    <property type="term" value="P:proteolysis"/>
    <property type="evidence" value="ECO:0007669"/>
    <property type="project" value="UniProtKB-KW"/>
</dbReference>
<keyword evidence="2" id="KW-0732">Signal</keyword>
<dbReference type="InterPro" id="IPR005322">
    <property type="entry name" value="Peptidase_C69"/>
</dbReference>
<reference evidence="3" key="1">
    <citation type="submission" date="2020-10" db="EMBL/GenBank/DDBJ databases">
        <authorList>
            <person name="Gilroy R."/>
        </authorList>
    </citation>
    <scope>NUCLEOTIDE SEQUENCE</scope>
    <source>
        <strain evidence="3">7463</strain>
    </source>
</reference>
<feature type="signal peptide" evidence="2">
    <location>
        <begin position="1"/>
        <end position="25"/>
    </location>
</feature>
<organism evidence="3 4">
    <name type="scientific">Candidatus Aphodousia faecigallinarum</name>
    <dbReference type="NCBI Taxonomy" id="2840677"/>
    <lineage>
        <taxon>Bacteria</taxon>
        <taxon>Pseudomonadati</taxon>
        <taxon>Pseudomonadota</taxon>
        <taxon>Betaproteobacteria</taxon>
        <taxon>Burkholderiales</taxon>
        <taxon>Sutterellaceae</taxon>
        <taxon>Sutterellaceae incertae sedis</taxon>
        <taxon>Candidatus Aphodousia</taxon>
    </lineage>
</organism>
<dbReference type="GO" id="GO:0070004">
    <property type="term" value="F:cysteine-type exopeptidase activity"/>
    <property type="evidence" value="ECO:0007669"/>
    <property type="project" value="InterPro"/>
</dbReference>
<keyword evidence="1" id="KW-0645">Protease</keyword>
<dbReference type="PROSITE" id="PS51257">
    <property type="entry name" value="PROKAR_LIPOPROTEIN"/>
    <property type="match status" value="1"/>
</dbReference>
<dbReference type="EC" id="3.4.-.-" evidence="1"/>
<reference evidence="3" key="2">
    <citation type="journal article" date="2021" name="PeerJ">
        <title>Extensive microbial diversity within the chicken gut microbiome revealed by metagenomics and culture.</title>
        <authorList>
            <person name="Gilroy R."/>
            <person name="Ravi A."/>
            <person name="Getino M."/>
            <person name="Pursley I."/>
            <person name="Horton D.L."/>
            <person name="Alikhan N.F."/>
            <person name="Baker D."/>
            <person name="Gharbi K."/>
            <person name="Hall N."/>
            <person name="Watson M."/>
            <person name="Adriaenssens E.M."/>
            <person name="Foster-Nyarko E."/>
            <person name="Jarju S."/>
            <person name="Secka A."/>
            <person name="Antonio M."/>
            <person name="Oren A."/>
            <person name="Chaudhuri R.R."/>
            <person name="La Ragione R."/>
            <person name="Hildebrand F."/>
            <person name="Pallen M.J."/>
        </authorList>
    </citation>
    <scope>NUCLEOTIDE SEQUENCE</scope>
    <source>
        <strain evidence="3">7463</strain>
    </source>
</reference>
<comment type="similarity">
    <text evidence="1">Belongs to the peptidase C69 family.</text>
</comment>
<keyword evidence="1" id="KW-0224">Dipeptidase</keyword>
<dbReference type="PANTHER" id="PTHR12994:SF17">
    <property type="entry name" value="LD30995P"/>
    <property type="match status" value="1"/>
</dbReference>
<protein>
    <recommendedName>
        <fullName evidence="1">Dipeptidase</fullName>
        <ecNumber evidence="1">3.4.-.-</ecNumber>
    </recommendedName>
</protein>
<dbReference type="AlphaFoldDB" id="A0A9D1IIK3"/>
<evidence type="ECO:0000313" key="4">
    <source>
        <dbReference type="Proteomes" id="UP000824083"/>
    </source>
</evidence>
<evidence type="ECO:0000256" key="1">
    <source>
        <dbReference type="RuleBase" id="RU364089"/>
    </source>
</evidence>
<dbReference type="EMBL" id="DVMY01000060">
    <property type="protein sequence ID" value="HIU37326.1"/>
    <property type="molecule type" value="Genomic_DNA"/>
</dbReference>
<dbReference type="Gene3D" id="3.60.60.10">
    <property type="entry name" value="Penicillin V Acylase, Chain A"/>
    <property type="match status" value="1"/>
</dbReference>
<name>A0A9D1IIK3_9BURK</name>